<dbReference type="OrthoDB" id="6152719at2759"/>
<evidence type="ECO:0000313" key="2">
    <source>
        <dbReference type="EMBL" id="CAC5412451.1"/>
    </source>
</evidence>
<keyword evidence="3" id="KW-1185">Reference proteome</keyword>
<dbReference type="Proteomes" id="UP000507470">
    <property type="component" value="Unassembled WGS sequence"/>
</dbReference>
<sequence>MDLHVGDICMSGEQNVMEGFKLHFRNLATPEETTVVEKRQYHQEVEYGIGLITEIRNHCTTCVKQSYRNNRKSKDQPSSTCNPKCNSTRIYGRPRTSKCSLTGAVKWNGKTSELFNVLQGVRQGGILSTDLYKLFINPLLNMLETSNLGCRIGNILCNTSACADDVALMSKKTSDMQVQINMANTFAGMEGYKLQPKKKKRGYKHQN</sequence>
<reference evidence="2 3" key="1">
    <citation type="submission" date="2020-06" db="EMBL/GenBank/DDBJ databases">
        <authorList>
            <person name="Li R."/>
            <person name="Bekaert M."/>
        </authorList>
    </citation>
    <scope>NUCLEOTIDE SEQUENCE [LARGE SCALE GENOMIC DNA]</scope>
    <source>
        <strain evidence="3">wild</strain>
    </source>
</reference>
<evidence type="ECO:0000259" key="1">
    <source>
        <dbReference type="Pfam" id="PF00078"/>
    </source>
</evidence>
<name>A0A6J8E0A5_MYTCO</name>
<accession>A0A6J8E0A5</accession>
<gene>
    <name evidence="2" type="ORF">MCOR_45425</name>
</gene>
<dbReference type="InterPro" id="IPR000477">
    <property type="entry name" value="RT_dom"/>
</dbReference>
<evidence type="ECO:0000313" key="3">
    <source>
        <dbReference type="Proteomes" id="UP000507470"/>
    </source>
</evidence>
<feature type="domain" description="Reverse transcriptase" evidence="1">
    <location>
        <begin position="106"/>
        <end position="200"/>
    </location>
</feature>
<protein>
    <recommendedName>
        <fullName evidence="1">Reverse transcriptase domain-containing protein</fullName>
    </recommendedName>
</protein>
<dbReference type="Pfam" id="PF00078">
    <property type="entry name" value="RVT_1"/>
    <property type="match status" value="1"/>
</dbReference>
<proteinExistence type="predicted"/>
<organism evidence="2 3">
    <name type="scientific">Mytilus coruscus</name>
    <name type="common">Sea mussel</name>
    <dbReference type="NCBI Taxonomy" id="42192"/>
    <lineage>
        <taxon>Eukaryota</taxon>
        <taxon>Metazoa</taxon>
        <taxon>Spiralia</taxon>
        <taxon>Lophotrochozoa</taxon>
        <taxon>Mollusca</taxon>
        <taxon>Bivalvia</taxon>
        <taxon>Autobranchia</taxon>
        <taxon>Pteriomorphia</taxon>
        <taxon>Mytilida</taxon>
        <taxon>Mytiloidea</taxon>
        <taxon>Mytilidae</taxon>
        <taxon>Mytilinae</taxon>
        <taxon>Mytilus</taxon>
    </lineage>
</organism>
<dbReference type="AlphaFoldDB" id="A0A6J8E0A5"/>
<dbReference type="EMBL" id="CACVKT020008015">
    <property type="protein sequence ID" value="CAC5412451.1"/>
    <property type="molecule type" value="Genomic_DNA"/>
</dbReference>